<evidence type="ECO:0000256" key="6">
    <source>
        <dbReference type="SAM" id="Phobius"/>
    </source>
</evidence>
<dbReference type="SMART" id="SM00303">
    <property type="entry name" value="GPS"/>
    <property type="match status" value="1"/>
</dbReference>
<dbReference type="AlphaFoldDB" id="A0A8R1I7J7"/>
<evidence type="ECO:0000256" key="5">
    <source>
        <dbReference type="PROSITE-ProRule" id="PRU00152"/>
    </source>
</evidence>
<keyword evidence="2 6" id="KW-0812">Transmembrane</keyword>
<feature type="transmembrane region" description="Helical" evidence="6">
    <location>
        <begin position="203"/>
        <end position="223"/>
    </location>
</feature>
<evidence type="ECO:0000256" key="4">
    <source>
        <dbReference type="ARBA" id="ARBA00023136"/>
    </source>
</evidence>
<evidence type="ECO:0000256" key="3">
    <source>
        <dbReference type="ARBA" id="ARBA00022989"/>
    </source>
</evidence>
<dbReference type="GO" id="GO:0005262">
    <property type="term" value="F:calcium channel activity"/>
    <property type="evidence" value="ECO:0007669"/>
    <property type="project" value="TreeGrafter"/>
</dbReference>
<keyword evidence="3 6" id="KW-1133">Transmembrane helix</keyword>
<dbReference type="PROSITE" id="PS50095">
    <property type="entry name" value="PLAT"/>
    <property type="match status" value="1"/>
</dbReference>
<keyword evidence="9" id="KW-1185">Reference proteome</keyword>
<name>A0A8R1I7J7_CAEJA</name>
<dbReference type="EnsemblMetazoa" id="CJA27557.1">
    <property type="protein sequence ID" value="CJA27557.1"/>
    <property type="gene ID" value="WBGene00183130"/>
</dbReference>
<dbReference type="InterPro" id="IPR051223">
    <property type="entry name" value="Polycystin"/>
</dbReference>
<reference evidence="8" key="2">
    <citation type="submission" date="2022-06" db="UniProtKB">
        <authorList>
            <consortium name="EnsemblMetazoa"/>
        </authorList>
    </citation>
    <scope>IDENTIFICATION</scope>
    <source>
        <strain evidence="8">DF5081</strain>
    </source>
</reference>
<evidence type="ECO:0000313" key="8">
    <source>
        <dbReference type="EnsemblMetazoa" id="CJA27557.1"/>
    </source>
</evidence>
<evidence type="ECO:0000313" key="9">
    <source>
        <dbReference type="Proteomes" id="UP000005237"/>
    </source>
</evidence>
<dbReference type="Proteomes" id="UP000005237">
    <property type="component" value="Unassembled WGS sequence"/>
</dbReference>
<evidence type="ECO:0000256" key="2">
    <source>
        <dbReference type="ARBA" id="ARBA00022692"/>
    </source>
</evidence>
<keyword evidence="4 6" id="KW-0472">Membrane</keyword>
<feature type="domain" description="PLAT" evidence="7">
    <location>
        <begin position="246"/>
        <end position="308"/>
    </location>
</feature>
<accession>A0A8R1I7J7</accession>
<organism evidence="8 9">
    <name type="scientific">Caenorhabditis japonica</name>
    <dbReference type="NCBI Taxonomy" id="281687"/>
    <lineage>
        <taxon>Eukaryota</taxon>
        <taxon>Metazoa</taxon>
        <taxon>Ecdysozoa</taxon>
        <taxon>Nematoda</taxon>
        <taxon>Chromadorea</taxon>
        <taxon>Rhabditida</taxon>
        <taxon>Rhabditina</taxon>
        <taxon>Rhabditomorpha</taxon>
        <taxon>Rhabditoidea</taxon>
        <taxon>Rhabditidae</taxon>
        <taxon>Peloderinae</taxon>
        <taxon>Caenorhabditis</taxon>
    </lineage>
</organism>
<evidence type="ECO:0000259" key="7">
    <source>
        <dbReference type="PROSITE" id="PS50095"/>
    </source>
</evidence>
<proteinExistence type="predicted"/>
<reference evidence="9" key="1">
    <citation type="submission" date="2010-08" db="EMBL/GenBank/DDBJ databases">
        <authorList>
            <consortium name="Caenorhabditis japonica Sequencing Consortium"/>
            <person name="Wilson R.K."/>
        </authorList>
    </citation>
    <scope>NUCLEOTIDE SEQUENCE [LARGE SCALE GENOMIC DNA]</scope>
    <source>
        <strain evidence="9">DF5081</strain>
    </source>
</reference>
<dbReference type="InterPro" id="IPR000203">
    <property type="entry name" value="GPS"/>
</dbReference>
<dbReference type="GO" id="GO:0016020">
    <property type="term" value="C:membrane"/>
    <property type="evidence" value="ECO:0007669"/>
    <property type="project" value="UniProtKB-SubCell"/>
</dbReference>
<protein>
    <submittedName>
        <fullName evidence="8">PLAT domain-containing protein</fullName>
    </submittedName>
</protein>
<comment type="caution">
    <text evidence="5">Lacks conserved residue(s) required for the propagation of feature annotation.</text>
</comment>
<dbReference type="PANTHER" id="PTHR10877:SF194">
    <property type="entry name" value="LOCATION OF VULVA DEFECTIVE 1"/>
    <property type="match status" value="1"/>
</dbReference>
<dbReference type="GO" id="GO:0050982">
    <property type="term" value="P:detection of mechanical stimulus"/>
    <property type="evidence" value="ECO:0007669"/>
    <property type="project" value="TreeGrafter"/>
</dbReference>
<evidence type="ECO:0000256" key="1">
    <source>
        <dbReference type="ARBA" id="ARBA00004370"/>
    </source>
</evidence>
<dbReference type="InterPro" id="IPR001024">
    <property type="entry name" value="PLAT/LH2_dom"/>
</dbReference>
<comment type="subcellular location">
    <subcellularLocation>
        <location evidence="1">Membrane</location>
    </subcellularLocation>
</comment>
<sequence length="308" mass="34710">MQQSDFSSYQILDLHAFRTTNWNNSLQFQIIASEDYNIPANDDTYMFSAFQSLPGPRSLDHEWEYELDSLHASTTYFVDASSLVNNTGLFYVGLGKRNDATGSANNTYLVDYGKYDNKQWSFNKAVPMDYQVAAISKGCYFFANASDVFSSEGMAPASEAGMQFVNCSSNHLTLFSVGSFSPTIDADFQYQYNVNEVEKNIKAMITAIFLFILYGTLTVLAIISERSDLSRGRLRFLSDNEPNDGYMYVLAVETGYRMFATTDSSISFNLSGTEGDQIFRSFNSEEDGDWEFPFIWGTTSRFVMTTAL</sequence>
<dbReference type="PANTHER" id="PTHR10877">
    <property type="entry name" value="POLYCYSTIN FAMILY MEMBER"/>
    <property type="match status" value="1"/>
</dbReference>